<protein>
    <recommendedName>
        <fullName evidence="5">Glycoside hydrolase family 5 domain-containing protein</fullName>
    </recommendedName>
</protein>
<name>A0A383WP31_TETOB</name>
<feature type="region of interest" description="Disordered" evidence="1">
    <location>
        <begin position="480"/>
        <end position="502"/>
    </location>
</feature>
<evidence type="ECO:0000256" key="2">
    <source>
        <dbReference type="SAM" id="SignalP"/>
    </source>
</evidence>
<keyword evidence="2" id="KW-0732">Signal</keyword>
<feature type="chain" id="PRO_5016764869" description="Glycoside hydrolase family 5 domain-containing protein" evidence="2">
    <location>
        <begin position="23"/>
        <end position="502"/>
    </location>
</feature>
<dbReference type="AlphaFoldDB" id="A0A383WP31"/>
<reference evidence="3 4" key="1">
    <citation type="submission" date="2016-10" db="EMBL/GenBank/DDBJ databases">
        <authorList>
            <person name="Cai Z."/>
        </authorList>
    </citation>
    <scope>NUCLEOTIDE SEQUENCE [LARGE SCALE GENOMIC DNA]</scope>
</reference>
<dbReference type="STRING" id="3088.A0A383WP31"/>
<evidence type="ECO:0000313" key="3">
    <source>
        <dbReference type="EMBL" id="SZX79218.1"/>
    </source>
</evidence>
<keyword evidence="4" id="KW-1185">Reference proteome</keyword>
<feature type="signal peptide" evidence="2">
    <location>
        <begin position="1"/>
        <end position="22"/>
    </location>
</feature>
<evidence type="ECO:0000256" key="1">
    <source>
        <dbReference type="SAM" id="MobiDB-lite"/>
    </source>
</evidence>
<dbReference type="EMBL" id="FNXT01001361">
    <property type="protein sequence ID" value="SZX79218.1"/>
    <property type="molecule type" value="Genomic_DNA"/>
</dbReference>
<dbReference type="Proteomes" id="UP000256970">
    <property type="component" value="Unassembled WGS sequence"/>
</dbReference>
<evidence type="ECO:0000313" key="4">
    <source>
        <dbReference type="Proteomes" id="UP000256970"/>
    </source>
</evidence>
<feature type="compositionally biased region" description="Basic residues" evidence="1">
    <location>
        <begin position="493"/>
        <end position="502"/>
    </location>
</feature>
<evidence type="ECO:0008006" key="5">
    <source>
        <dbReference type="Google" id="ProtNLM"/>
    </source>
</evidence>
<organism evidence="3 4">
    <name type="scientific">Tetradesmus obliquus</name>
    <name type="common">Green alga</name>
    <name type="synonym">Acutodesmus obliquus</name>
    <dbReference type="NCBI Taxonomy" id="3088"/>
    <lineage>
        <taxon>Eukaryota</taxon>
        <taxon>Viridiplantae</taxon>
        <taxon>Chlorophyta</taxon>
        <taxon>core chlorophytes</taxon>
        <taxon>Chlorophyceae</taxon>
        <taxon>CS clade</taxon>
        <taxon>Sphaeropleales</taxon>
        <taxon>Scenedesmaceae</taxon>
        <taxon>Tetradesmus</taxon>
    </lineage>
</organism>
<accession>A0A383WP31</accession>
<sequence length="502" mass="56377">MRLSRVALVAFGALLALQCAMAQTPRGPGATGVPTEMSSSVITFYNSEYQPMYSSLSQCELLVRRAAKHGGRRIQFVPTHYWYESKNEQFAPNTCHADNWSLQNKVEYYCQKHEWNSDCRPFDSAALDTFRRGIRDCFKVAASLFDEILIAPHLDEGLKRGKWRNMLHFDPLWKDPNGYSYWDIMLKPILDAANEVLPAGKTFLFAVEGEMGGTVLSNPAQYLKVFKMIQNGWKSAAKLKVGATFNHAYIMGYITRGPGTPAPLPPTPMAPLDGGWGPVLPFEQWPNYEEAKKNLPAIRQLLEAADFLGVSNYARAGDGMNVQPKHIESGIAKVQDEFMTMGINFRDIIIKGNKMLIYNEFGLGGGISECGDTPGKGPEIGFFPWLGITTPYETNNDPFKKYPQAKQFLKNYYTTALDVLRNGGDYFPVHQSYLWNVVSWDVQGIHTASALWNTDVEQGDWPVKNGFAVQEVIDMIKSHNSKTARRAEGAPRRPIRRPVSRP</sequence>
<gene>
    <name evidence="3" type="ORF">BQ4739_LOCUS19502</name>
</gene>
<proteinExistence type="predicted"/>